<dbReference type="InterPro" id="IPR016047">
    <property type="entry name" value="M23ase_b-sheet_dom"/>
</dbReference>
<dbReference type="EMBL" id="JBHMCG010000193">
    <property type="protein sequence ID" value="MFB9578820.1"/>
    <property type="molecule type" value="Genomic_DNA"/>
</dbReference>
<dbReference type="Proteomes" id="UP001589710">
    <property type="component" value="Unassembled WGS sequence"/>
</dbReference>
<organism evidence="3 4">
    <name type="scientific">Streptomyces yanii</name>
    <dbReference type="NCBI Taxonomy" id="78510"/>
    <lineage>
        <taxon>Bacteria</taxon>
        <taxon>Bacillati</taxon>
        <taxon>Actinomycetota</taxon>
        <taxon>Actinomycetes</taxon>
        <taxon>Kitasatosporales</taxon>
        <taxon>Streptomycetaceae</taxon>
        <taxon>Streptomyces</taxon>
    </lineage>
</organism>
<feature type="transmembrane region" description="Helical" evidence="1">
    <location>
        <begin position="133"/>
        <end position="154"/>
    </location>
</feature>
<dbReference type="InterPro" id="IPR050570">
    <property type="entry name" value="Cell_wall_metabolism_enzyme"/>
</dbReference>
<dbReference type="Pfam" id="PF01551">
    <property type="entry name" value="Peptidase_M23"/>
    <property type="match status" value="1"/>
</dbReference>
<dbReference type="CDD" id="cd12797">
    <property type="entry name" value="M23_peptidase"/>
    <property type="match status" value="1"/>
</dbReference>
<reference evidence="3 4" key="1">
    <citation type="submission" date="2024-09" db="EMBL/GenBank/DDBJ databases">
        <authorList>
            <person name="Sun Q."/>
            <person name="Mori K."/>
        </authorList>
    </citation>
    <scope>NUCLEOTIDE SEQUENCE [LARGE SCALE GENOMIC DNA]</scope>
    <source>
        <strain evidence="3 4">JCM 3331</strain>
    </source>
</reference>
<evidence type="ECO:0000313" key="3">
    <source>
        <dbReference type="EMBL" id="MFB9578820.1"/>
    </source>
</evidence>
<evidence type="ECO:0000256" key="1">
    <source>
        <dbReference type="SAM" id="Phobius"/>
    </source>
</evidence>
<dbReference type="RefSeq" id="WP_345511320.1">
    <property type="nucleotide sequence ID" value="NZ_BAAAXD010000011.1"/>
</dbReference>
<dbReference type="SUPFAM" id="SSF51261">
    <property type="entry name" value="Duplicated hybrid motif"/>
    <property type="match status" value="1"/>
</dbReference>
<feature type="transmembrane region" description="Helical" evidence="1">
    <location>
        <begin position="6"/>
        <end position="28"/>
    </location>
</feature>
<keyword evidence="1" id="KW-0472">Membrane</keyword>
<feature type="transmembrane region" description="Helical" evidence="1">
    <location>
        <begin position="86"/>
        <end position="104"/>
    </location>
</feature>
<keyword evidence="3" id="KW-0378">Hydrolase</keyword>
<accession>A0ABV5RLT6</accession>
<keyword evidence="1" id="KW-0812">Transmembrane</keyword>
<feature type="domain" description="M23ase beta-sheet core" evidence="2">
    <location>
        <begin position="279"/>
        <end position="343"/>
    </location>
</feature>
<keyword evidence="1" id="KW-1133">Transmembrane helix</keyword>
<evidence type="ECO:0000259" key="2">
    <source>
        <dbReference type="Pfam" id="PF01551"/>
    </source>
</evidence>
<keyword evidence="4" id="KW-1185">Reference proteome</keyword>
<dbReference type="GO" id="GO:0016787">
    <property type="term" value="F:hydrolase activity"/>
    <property type="evidence" value="ECO:0007669"/>
    <property type="project" value="UniProtKB-KW"/>
</dbReference>
<evidence type="ECO:0000313" key="4">
    <source>
        <dbReference type="Proteomes" id="UP001589710"/>
    </source>
</evidence>
<dbReference type="EC" id="3.4.24.-" evidence="3"/>
<dbReference type="Gene3D" id="2.70.70.10">
    <property type="entry name" value="Glucose Permease (Domain IIA)"/>
    <property type="match status" value="1"/>
</dbReference>
<name>A0ABV5RLT6_9ACTN</name>
<dbReference type="InterPro" id="IPR011055">
    <property type="entry name" value="Dup_hybrid_motif"/>
</dbReference>
<dbReference type="PANTHER" id="PTHR21666:SF270">
    <property type="entry name" value="MUREIN HYDROLASE ACTIVATOR ENVC"/>
    <property type="match status" value="1"/>
</dbReference>
<feature type="transmembrane region" description="Helical" evidence="1">
    <location>
        <begin position="49"/>
        <end position="66"/>
    </location>
</feature>
<comment type="caution">
    <text evidence="3">The sequence shown here is derived from an EMBL/GenBank/DDBJ whole genome shotgun (WGS) entry which is preliminary data.</text>
</comment>
<proteinExistence type="predicted"/>
<dbReference type="PANTHER" id="PTHR21666">
    <property type="entry name" value="PEPTIDASE-RELATED"/>
    <property type="match status" value="1"/>
</dbReference>
<protein>
    <submittedName>
        <fullName evidence="3">M23 family metallopeptidase</fullName>
        <ecNumber evidence="3">3.4.24.-</ecNumber>
    </submittedName>
</protein>
<gene>
    <name evidence="3" type="ORF">ACFFTL_42830</name>
</gene>
<sequence length="394" mass="42088">MSWTGTALLLLNAALILLALTAVHRYLFRRLVKDVSHEGSPWRHAGTGLVWLLSATTAVLLFAGPAEPPFEITRVLTPAGEVWLPLLMYLTLALLLGELVRLLLRLGFARRAATPSPEGPDVLGGKDPSRRLFFARTVAIGAAAFASAGVAAGAGGDSGAQRPGARGVELSLPFTGLWRARNSPARRIPSHGTELFGSSHAIDFIGVDERHRTADHRSWRTFFATEPPELFHSFGRPVLAPAAGTVIAAHDGEPDHEARRSQLALVPYMLGQAARVRRGANAIAGNHVIISLSEHGPYVALVHLRSGSVQVSAGQRVVAGQHLASCGNSGNSTQPHVHMQVMDSSDLSVARGMPMLFRRFREWPGGPGGDSRVRELAVPDEEAVVEALPAPARD</sequence>